<evidence type="ECO:0000313" key="1">
    <source>
        <dbReference type="EMBL" id="MED6243590.1"/>
    </source>
</evidence>
<name>A0ABU7B0E9_9TELE</name>
<organism evidence="1 2">
    <name type="scientific">Ataeniobius toweri</name>
    <dbReference type="NCBI Taxonomy" id="208326"/>
    <lineage>
        <taxon>Eukaryota</taxon>
        <taxon>Metazoa</taxon>
        <taxon>Chordata</taxon>
        <taxon>Craniata</taxon>
        <taxon>Vertebrata</taxon>
        <taxon>Euteleostomi</taxon>
        <taxon>Actinopterygii</taxon>
        <taxon>Neopterygii</taxon>
        <taxon>Teleostei</taxon>
        <taxon>Neoteleostei</taxon>
        <taxon>Acanthomorphata</taxon>
        <taxon>Ovalentaria</taxon>
        <taxon>Atherinomorphae</taxon>
        <taxon>Cyprinodontiformes</taxon>
        <taxon>Goodeidae</taxon>
        <taxon>Ataeniobius</taxon>
    </lineage>
</organism>
<dbReference type="Proteomes" id="UP001345963">
    <property type="component" value="Unassembled WGS sequence"/>
</dbReference>
<evidence type="ECO:0000313" key="2">
    <source>
        <dbReference type="Proteomes" id="UP001345963"/>
    </source>
</evidence>
<keyword evidence="2" id="KW-1185">Reference proteome</keyword>
<accession>A0ABU7B0E9</accession>
<protein>
    <submittedName>
        <fullName evidence="1">Uncharacterized protein</fullName>
    </submittedName>
</protein>
<proteinExistence type="predicted"/>
<gene>
    <name evidence="1" type="ORF">ATANTOWER_023054</name>
</gene>
<comment type="caution">
    <text evidence="1">The sequence shown here is derived from an EMBL/GenBank/DDBJ whole genome shotgun (WGS) entry which is preliminary data.</text>
</comment>
<sequence>MASRKQLLLSFNYPPLSPAYPPSIDLQKQAVFQRVPSRDPVSPCGAVFPGLKEGQRGCSTVATAVTCSSTRARPNCTLAKLSHSYGGAGSFQVRTCGPITSQRGCGRSVKCGRQMCPSFARFEGWVVSILRGPSFPMIHCGSKRFGQAGAAMADHSGKSWTKEQTGQFIKLRGENDHLFTGAKNSATVAWRYNNNILCSQFLSSFKNSYLSNFHKYPSSD</sequence>
<reference evidence="1 2" key="1">
    <citation type="submission" date="2021-07" db="EMBL/GenBank/DDBJ databases">
        <authorList>
            <person name="Palmer J.M."/>
        </authorList>
    </citation>
    <scope>NUCLEOTIDE SEQUENCE [LARGE SCALE GENOMIC DNA]</scope>
    <source>
        <strain evidence="1 2">AT_MEX2019</strain>
        <tissue evidence="1">Muscle</tissue>
    </source>
</reference>
<dbReference type="EMBL" id="JAHUTI010034598">
    <property type="protein sequence ID" value="MED6243590.1"/>
    <property type="molecule type" value="Genomic_DNA"/>
</dbReference>